<keyword evidence="2" id="KW-1185">Reference proteome</keyword>
<reference evidence="1 2" key="1">
    <citation type="submission" date="2023-02" db="EMBL/GenBank/DDBJ databases">
        <title>LHISI_Scaffold_Assembly.</title>
        <authorList>
            <person name="Stuart O.P."/>
            <person name="Cleave R."/>
            <person name="Magrath M.J.L."/>
            <person name="Mikheyev A.S."/>
        </authorList>
    </citation>
    <scope>NUCLEOTIDE SEQUENCE [LARGE SCALE GENOMIC DNA]</scope>
    <source>
        <strain evidence="1">Daus_M_001</strain>
        <tissue evidence="1">Leg muscle</tissue>
    </source>
</reference>
<organism evidence="1 2">
    <name type="scientific">Dryococelus australis</name>
    <dbReference type="NCBI Taxonomy" id="614101"/>
    <lineage>
        <taxon>Eukaryota</taxon>
        <taxon>Metazoa</taxon>
        <taxon>Ecdysozoa</taxon>
        <taxon>Arthropoda</taxon>
        <taxon>Hexapoda</taxon>
        <taxon>Insecta</taxon>
        <taxon>Pterygota</taxon>
        <taxon>Neoptera</taxon>
        <taxon>Polyneoptera</taxon>
        <taxon>Phasmatodea</taxon>
        <taxon>Verophasmatodea</taxon>
        <taxon>Anareolatae</taxon>
        <taxon>Phasmatidae</taxon>
        <taxon>Eurycanthinae</taxon>
        <taxon>Dryococelus</taxon>
    </lineage>
</organism>
<name>A0ABQ9HB88_9NEOP</name>
<gene>
    <name evidence="1" type="ORF">PR048_018013</name>
</gene>
<evidence type="ECO:0000313" key="2">
    <source>
        <dbReference type="Proteomes" id="UP001159363"/>
    </source>
</evidence>
<sequence length="543" mass="60471">MASSGRIVRTHAHAYERTNCGAPSMTSLCFPLTKALRSTYTFLTTPDLLETGAAVAEWLACSPPTKAIRVTPYFRMWELCRTMPLVGRFSRGSPVSAAPSFRRWSIFNSPQSPPPPKLVLKTSLLRAAQISSLTHSLLEPMERVSVPLHNKEPTINIMWNCFLYVGTNFTEGITVSGEIWVALNIEVLRATEGDASVGMQGRGKWEIPEKTRRPAASSGTIPTCENLCMRACGRYTTRLQGCVATTCDVSESCSRYVEFRTDPAVTNGTMERNEGSMSGSVRCVRPGGHVRGRLGNDVVECTDPLLHDDFVSSGRRQCQGHQEDDERAGQHDRIYSERLARVKWVAFGEAVKLLAFYIGEPGSIPSDLRTWESCRTMPQVGEFSRGSPVSPAFTSRPCSMLTSLHPHRLSRPRCQEPPKPLNSHFTYSWLHMTQHRPSCHLNSGKGRRVHAAVCIYVHDKLRDTKANGSGATCGQRLLLRQPWQSDTPVCGTMATHSTDRRRRVPRTALPWISFAFVPPTVTSAFPEALLKFYFLDIPPPRVH</sequence>
<evidence type="ECO:0000313" key="1">
    <source>
        <dbReference type="EMBL" id="KAJ8881531.1"/>
    </source>
</evidence>
<proteinExistence type="predicted"/>
<protein>
    <submittedName>
        <fullName evidence="1">Uncharacterized protein</fullName>
    </submittedName>
</protein>
<dbReference type="Proteomes" id="UP001159363">
    <property type="component" value="Chromosome 5"/>
</dbReference>
<dbReference type="EMBL" id="JARBHB010000006">
    <property type="protein sequence ID" value="KAJ8881531.1"/>
    <property type="molecule type" value="Genomic_DNA"/>
</dbReference>
<accession>A0ABQ9HB88</accession>
<comment type="caution">
    <text evidence="1">The sequence shown here is derived from an EMBL/GenBank/DDBJ whole genome shotgun (WGS) entry which is preliminary data.</text>
</comment>